<keyword evidence="1" id="KW-0479">Metal-binding</keyword>
<evidence type="ECO:0000313" key="5">
    <source>
        <dbReference type="EMBL" id="KAF4346385.1"/>
    </source>
</evidence>
<dbReference type="Proteomes" id="UP000583929">
    <property type="component" value="Unassembled WGS sequence"/>
</dbReference>
<organism evidence="4 6">
    <name type="scientific">Cannabis sativa</name>
    <name type="common">Hemp</name>
    <name type="synonym">Marijuana</name>
    <dbReference type="NCBI Taxonomy" id="3483"/>
    <lineage>
        <taxon>Eukaryota</taxon>
        <taxon>Viridiplantae</taxon>
        <taxon>Streptophyta</taxon>
        <taxon>Embryophyta</taxon>
        <taxon>Tracheophyta</taxon>
        <taxon>Spermatophyta</taxon>
        <taxon>Magnoliopsida</taxon>
        <taxon>eudicotyledons</taxon>
        <taxon>Gunneridae</taxon>
        <taxon>Pentapetalae</taxon>
        <taxon>rosids</taxon>
        <taxon>fabids</taxon>
        <taxon>Rosales</taxon>
        <taxon>Cannabaceae</taxon>
        <taxon>Cannabis</taxon>
    </lineage>
</organism>
<comment type="caution">
    <text evidence="4">The sequence shown here is derived from an EMBL/GenBank/DDBJ whole genome shotgun (WGS) entry which is preliminary data.</text>
</comment>
<evidence type="ECO:0000256" key="1">
    <source>
        <dbReference type="PROSITE-ProRule" id="PRU00047"/>
    </source>
</evidence>
<keyword evidence="1" id="KW-0862">Zinc</keyword>
<dbReference type="GO" id="GO:0008270">
    <property type="term" value="F:zinc ion binding"/>
    <property type="evidence" value="ECO:0007669"/>
    <property type="project" value="UniProtKB-KW"/>
</dbReference>
<protein>
    <recommendedName>
        <fullName evidence="3">CCHC-type domain-containing protein</fullName>
    </recommendedName>
</protein>
<evidence type="ECO:0000256" key="2">
    <source>
        <dbReference type="SAM" id="MobiDB-lite"/>
    </source>
</evidence>
<dbReference type="PANTHER" id="PTHR31286:SF180">
    <property type="entry name" value="OS10G0362600 PROTEIN"/>
    <property type="match status" value="1"/>
</dbReference>
<dbReference type="AlphaFoldDB" id="A0A7J6DJD1"/>
<gene>
    <name evidence="4" type="ORF">G4B88_004928</name>
    <name evidence="5" type="ORF">G4B88_018315</name>
</gene>
<dbReference type="SUPFAM" id="SSF56219">
    <property type="entry name" value="DNase I-like"/>
    <property type="match status" value="1"/>
</dbReference>
<reference evidence="4 6" key="1">
    <citation type="journal article" date="2020" name="bioRxiv">
        <title>Sequence and annotation of 42 cannabis genomes reveals extensive copy number variation in cannabinoid synthesis and pathogen resistance genes.</title>
        <authorList>
            <person name="Mckernan K.J."/>
            <person name="Helbert Y."/>
            <person name="Kane L.T."/>
            <person name="Ebling H."/>
            <person name="Zhang L."/>
            <person name="Liu B."/>
            <person name="Eaton Z."/>
            <person name="Mclaughlin S."/>
            <person name="Kingan S."/>
            <person name="Baybayan P."/>
            <person name="Concepcion G."/>
            <person name="Jordan M."/>
            <person name="Riva A."/>
            <person name="Barbazuk W."/>
            <person name="Harkins T."/>
        </authorList>
    </citation>
    <scope>NUCLEOTIDE SEQUENCE [LARGE SCALE GENOMIC DNA]</scope>
    <source>
        <strain evidence="6">cv. Jamaican Lion 4</strain>
        <strain evidence="4">Father</strain>
        <tissue evidence="4">Leaf</tissue>
    </source>
</reference>
<proteinExistence type="predicted"/>
<dbReference type="InterPro" id="IPR025836">
    <property type="entry name" value="Zn_knuckle_CX2CX4HX4C"/>
</dbReference>
<dbReference type="EMBL" id="JAATIQ010001027">
    <property type="protein sequence ID" value="KAF4346385.1"/>
    <property type="molecule type" value="Genomic_DNA"/>
</dbReference>
<keyword evidence="6" id="KW-1185">Reference proteome</keyword>
<dbReference type="PROSITE" id="PS50158">
    <property type="entry name" value="ZF_CCHC"/>
    <property type="match status" value="1"/>
</dbReference>
<dbReference type="InterPro" id="IPR036691">
    <property type="entry name" value="Endo/exonu/phosph_ase_sf"/>
</dbReference>
<dbReference type="InterPro" id="IPR040256">
    <property type="entry name" value="At4g02000-like"/>
</dbReference>
<dbReference type="Gene3D" id="3.60.10.10">
    <property type="entry name" value="Endonuclease/exonuclease/phosphatase"/>
    <property type="match status" value="1"/>
</dbReference>
<dbReference type="InterPro" id="IPR025558">
    <property type="entry name" value="DUF4283"/>
</dbReference>
<dbReference type="Pfam" id="PF14111">
    <property type="entry name" value="DUF4283"/>
    <property type="match status" value="1"/>
</dbReference>
<dbReference type="Pfam" id="PF14392">
    <property type="entry name" value="zf-CCHC_4"/>
    <property type="match status" value="1"/>
</dbReference>
<name>A0A7J6DJD1_CANSA</name>
<dbReference type="PANTHER" id="PTHR31286">
    <property type="entry name" value="GLYCINE-RICH CELL WALL STRUCTURAL PROTEIN 1.8-LIKE"/>
    <property type="match status" value="1"/>
</dbReference>
<keyword evidence="1" id="KW-0863">Zinc-finger</keyword>
<evidence type="ECO:0000313" key="6">
    <source>
        <dbReference type="Proteomes" id="UP000583929"/>
    </source>
</evidence>
<feature type="region of interest" description="Disordered" evidence="2">
    <location>
        <begin position="461"/>
        <end position="495"/>
    </location>
</feature>
<sequence length="714" mass="78568">MYGGPLALGSGLLSTDTVRGVIGYCIPFSQVRENKSCNPETIDHSLSYSLKPNPSHPALEPQACYLPVLSKNLFLWILIMASSDNTLVNEMIAETENCCLEDFSIQVVPDLESAQDTIAKTVVGRLFSKKTISHGTLRKTLTGMWKLRPGWRFQAPESKTFVFRLNSPREVKYVLENGPWNPCGGFLLVTNLPEDGRWESADLTKLDIWVKAKGVPLPYLTDDCLVQMAKRLGPLLNANKVKRNGIVVNDYLRFQVRLDLNRPLLAGVSLPELGQKKVWSYFKYERLPSFCYKCGVIGHLEDECSGLKRMVSTHNGRSIPLFGPWLKDGSRLENGFALLEVEEIQDIQRLEKEDTLDGQSALPGAVPATLPVEAANHLPEKSSGVHGNPGGDDVDAIPAGRTRVEQVGMEGVVSQKGDNEFNVAYNDYVDMSHFPSKHVIHVANLFKEKLGPIKFGATREELGQSGSKSGLPNKLKKPRLIGPRGIPKPSLFGRKPTLLGQSTGAKRKKISHVITKNDPFVDESDGLSCLVGVDKSGIKDVFAEESGVNHLEPSNSSDGHLDPNKKSRLLINSLRSNEGSFGFITEQGEGANGKAPSDEATMVNPSPGRLFIYGPPVRSDRAVFWEARIMEILSLNHPWVLVGDLNIISGQVDKFGGRAVEAEEGHHLSELMNVTGGVDLGCTGNFFTWSNGRRLPSLVKERLDRAICDPEWMI</sequence>
<feature type="domain" description="CCHC-type" evidence="3">
    <location>
        <begin position="291"/>
        <end position="304"/>
    </location>
</feature>
<dbReference type="EMBL" id="JAATIQ010001107">
    <property type="protein sequence ID" value="KAF4346204.1"/>
    <property type="molecule type" value="Genomic_DNA"/>
</dbReference>
<accession>A0A7J6DJD1</accession>
<evidence type="ECO:0000259" key="3">
    <source>
        <dbReference type="PROSITE" id="PS50158"/>
    </source>
</evidence>
<dbReference type="GO" id="GO:0003676">
    <property type="term" value="F:nucleic acid binding"/>
    <property type="evidence" value="ECO:0007669"/>
    <property type="project" value="InterPro"/>
</dbReference>
<evidence type="ECO:0000313" key="4">
    <source>
        <dbReference type="EMBL" id="KAF4346204.1"/>
    </source>
</evidence>
<dbReference type="InterPro" id="IPR001878">
    <property type="entry name" value="Znf_CCHC"/>
</dbReference>